<reference evidence="1" key="1">
    <citation type="submission" date="2023-07" db="EMBL/GenBank/DDBJ databases">
        <title>Sequencing the genomes of 1000 actinobacteria strains.</title>
        <authorList>
            <person name="Klenk H.-P."/>
        </authorList>
    </citation>
    <scope>NUCLEOTIDE SEQUENCE</scope>
    <source>
        <strain evidence="1">DSM 107476</strain>
    </source>
</reference>
<accession>A0ABU2A007</accession>
<gene>
    <name evidence="1" type="ORF">J2S39_002193</name>
</gene>
<evidence type="ECO:0000313" key="2">
    <source>
        <dbReference type="Proteomes" id="UP001180840"/>
    </source>
</evidence>
<sequence length="72" mass="7589">MTKTYQLTGPTDADSREKLVSELQDVQGVHDVDVFEEADSPNSLSIALSGLGFTDEQVDDAAGAAGYALKLS</sequence>
<dbReference type="EMBL" id="JAVDXZ010000001">
    <property type="protein sequence ID" value="MDR7330517.1"/>
    <property type="molecule type" value="Genomic_DNA"/>
</dbReference>
<comment type="caution">
    <text evidence="1">The sequence shown here is derived from an EMBL/GenBank/DDBJ whole genome shotgun (WGS) entry which is preliminary data.</text>
</comment>
<protein>
    <submittedName>
        <fullName evidence="1">Uncharacterized protein</fullName>
    </submittedName>
</protein>
<dbReference type="Proteomes" id="UP001180840">
    <property type="component" value="Unassembled WGS sequence"/>
</dbReference>
<organism evidence="1 2">
    <name type="scientific">Corynebacterium guangdongense</name>
    <dbReference type="NCBI Taxonomy" id="1783348"/>
    <lineage>
        <taxon>Bacteria</taxon>
        <taxon>Bacillati</taxon>
        <taxon>Actinomycetota</taxon>
        <taxon>Actinomycetes</taxon>
        <taxon>Mycobacteriales</taxon>
        <taxon>Corynebacteriaceae</taxon>
        <taxon>Corynebacterium</taxon>
    </lineage>
</organism>
<keyword evidence="2" id="KW-1185">Reference proteome</keyword>
<evidence type="ECO:0000313" key="1">
    <source>
        <dbReference type="EMBL" id="MDR7330517.1"/>
    </source>
</evidence>
<proteinExistence type="predicted"/>
<name>A0ABU2A007_9CORY</name>
<dbReference type="RefSeq" id="WP_290196279.1">
    <property type="nucleotide sequence ID" value="NZ_CP047654.1"/>
</dbReference>